<dbReference type="AlphaFoldDB" id="A0A0S4J456"/>
<proteinExistence type="predicted"/>
<dbReference type="EMBL" id="CYKH01001005">
    <property type="protein sequence ID" value="CUG77090.1"/>
    <property type="molecule type" value="Genomic_DNA"/>
</dbReference>
<dbReference type="VEuPathDB" id="TriTrypDB:BSAL_85300"/>
<dbReference type="OrthoDB" id="260220at2759"/>
<protein>
    <recommendedName>
        <fullName evidence="2">PH domain-containing protein</fullName>
    </recommendedName>
</protein>
<feature type="domain" description="PH" evidence="2">
    <location>
        <begin position="19"/>
        <end position="142"/>
    </location>
</feature>
<name>A0A0S4J456_BODSA</name>
<dbReference type="SUPFAM" id="SSF50729">
    <property type="entry name" value="PH domain-like"/>
    <property type="match status" value="1"/>
</dbReference>
<dbReference type="Gene3D" id="2.30.29.30">
    <property type="entry name" value="Pleckstrin-homology domain (PH domain)/Phosphotyrosine-binding domain (PTB)"/>
    <property type="match status" value="1"/>
</dbReference>
<evidence type="ECO:0000256" key="1">
    <source>
        <dbReference type="SAM" id="MobiDB-lite"/>
    </source>
</evidence>
<dbReference type="Proteomes" id="UP000051952">
    <property type="component" value="Unassembled WGS sequence"/>
</dbReference>
<keyword evidence="4" id="KW-1185">Reference proteome</keyword>
<dbReference type="SMART" id="SM00233">
    <property type="entry name" value="PH"/>
    <property type="match status" value="1"/>
</dbReference>
<organism evidence="3 4">
    <name type="scientific">Bodo saltans</name>
    <name type="common">Flagellated protozoan</name>
    <dbReference type="NCBI Taxonomy" id="75058"/>
    <lineage>
        <taxon>Eukaryota</taxon>
        <taxon>Discoba</taxon>
        <taxon>Euglenozoa</taxon>
        <taxon>Kinetoplastea</taxon>
        <taxon>Metakinetoplastina</taxon>
        <taxon>Eubodonida</taxon>
        <taxon>Bodonidae</taxon>
        <taxon>Bodo</taxon>
    </lineage>
</organism>
<sequence length="307" mass="34062">MPAASSSSNPSTPLSRGMELARSGWLEKYSVGRGFIPVRNWQKRWFTVTHDGLNYSKTPDVRGDGRTYIPFIATEGLHEMKMTPVFLFSHINESVHPAANDPSFHYFGIRFEEKGKAHVLLLRVASAKEKDQWVRYIGQYIHVGTSRGIPNLHPLDSASPRTFDPEELDPNEKRALRRTIVDWDEGQDIRFHQEIATLERSLQEVEPIGDDVMKTREGSGAMMSTTPPRVTPSASAAQTPRGTHGLYGNGDEDDDNDPGPVDQGRSGVNPSVRSYPRPASTANRSTNGHQQVPLGELPTSGAEYDVL</sequence>
<evidence type="ECO:0000259" key="2">
    <source>
        <dbReference type="PROSITE" id="PS50003"/>
    </source>
</evidence>
<dbReference type="InterPro" id="IPR011993">
    <property type="entry name" value="PH-like_dom_sf"/>
</dbReference>
<accession>A0A0S4J456</accession>
<dbReference type="InterPro" id="IPR001849">
    <property type="entry name" value="PH_domain"/>
</dbReference>
<feature type="region of interest" description="Disordered" evidence="1">
    <location>
        <begin position="206"/>
        <end position="307"/>
    </location>
</feature>
<dbReference type="PROSITE" id="PS50003">
    <property type="entry name" value="PH_DOMAIN"/>
    <property type="match status" value="1"/>
</dbReference>
<reference evidence="4" key="1">
    <citation type="submission" date="2015-09" db="EMBL/GenBank/DDBJ databases">
        <authorList>
            <consortium name="Pathogen Informatics"/>
        </authorList>
    </citation>
    <scope>NUCLEOTIDE SEQUENCE [LARGE SCALE GENOMIC DNA]</scope>
    <source>
        <strain evidence="4">Lake Konstanz</strain>
    </source>
</reference>
<feature type="compositionally biased region" description="Polar residues" evidence="1">
    <location>
        <begin position="280"/>
        <end position="290"/>
    </location>
</feature>
<feature type="compositionally biased region" description="Polar residues" evidence="1">
    <location>
        <begin position="222"/>
        <end position="241"/>
    </location>
</feature>
<evidence type="ECO:0000313" key="4">
    <source>
        <dbReference type="Proteomes" id="UP000051952"/>
    </source>
</evidence>
<dbReference type="Pfam" id="PF00169">
    <property type="entry name" value="PH"/>
    <property type="match status" value="1"/>
</dbReference>
<gene>
    <name evidence="3" type="ORF">BSAL_85300</name>
</gene>
<evidence type="ECO:0000313" key="3">
    <source>
        <dbReference type="EMBL" id="CUG77090.1"/>
    </source>
</evidence>